<dbReference type="EMBL" id="JAPDOG010000011">
    <property type="protein sequence ID" value="MCW3782507.1"/>
    <property type="molecule type" value="Genomic_DNA"/>
</dbReference>
<evidence type="ECO:0000313" key="2">
    <source>
        <dbReference type="Proteomes" id="UP001207582"/>
    </source>
</evidence>
<proteinExistence type="predicted"/>
<name>A0ABT3J497_9RHOB</name>
<sequence>MPHIVEKHIPKVTHIGFLDRPAAERRPTIDGPGISVSTHPEDWRAIAGLNGPEMVLRFTAAKWVDALEFSDEDRAEVVAWMLAQDYARAVTGWTATRYDEEADDFIEQTFESREAAARFAGRSLEEEIAAEARGQGAVMEEETYRLTRRALKRLVRWPDPLRWFDGAVLLYCREVVLPKRPLVVGVWWGEAHDRRARSCPSGVLFPERLDLFDVVDEDGDFVPFADAAPSFAAAQA</sequence>
<reference evidence="1 2" key="1">
    <citation type="submission" date="2022-10" db="EMBL/GenBank/DDBJ databases">
        <title>Defluviimonas sp. CAU 1641 isolated from mud.</title>
        <authorList>
            <person name="Kim W."/>
        </authorList>
    </citation>
    <scope>NUCLEOTIDE SEQUENCE [LARGE SCALE GENOMIC DNA]</scope>
    <source>
        <strain evidence="1 2">CAU 1641</strain>
    </source>
</reference>
<keyword evidence="2" id="KW-1185">Reference proteome</keyword>
<dbReference type="Proteomes" id="UP001207582">
    <property type="component" value="Unassembled WGS sequence"/>
</dbReference>
<accession>A0ABT3J497</accession>
<comment type="caution">
    <text evidence="1">The sequence shown here is derived from an EMBL/GenBank/DDBJ whole genome shotgun (WGS) entry which is preliminary data.</text>
</comment>
<dbReference type="RefSeq" id="WP_264772240.1">
    <property type="nucleotide sequence ID" value="NZ_JAPDOG010000011.1"/>
</dbReference>
<organism evidence="1 2">
    <name type="scientific">Defluviimonas salinarum</name>
    <dbReference type="NCBI Taxonomy" id="2992147"/>
    <lineage>
        <taxon>Bacteria</taxon>
        <taxon>Pseudomonadati</taxon>
        <taxon>Pseudomonadota</taxon>
        <taxon>Alphaproteobacteria</taxon>
        <taxon>Rhodobacterales</taxon>
        <taxon>Paracoccaceae</taxon>
        <taxon>Albidovulum</taxon>
    </lineage>
</organism>
<gene>
    <name evidence="1" type="ORF">OM960_13025</name>
</gene>
<evidence type="ECO:0000313" key="1">
    <source>
        <dbReference type="EMBL" id="MCW3782507.1"/>
    </source>
</evidence>
<protein>
    <submittedName>
        <fullName evidence="1">Uncharacterized protein</fullName>
    </submittedName>
</protein>